<dbReference type="EMBL" id="QGKY02000164">
    <property type="protein sequence ID" value="KAF2594304.1"/>
    <property type="molecule type" value="Genomic_DNA"/>
</dbReference>
<accession>A0A8S9KHW4</accession>
<reference evidence="1" key="1">
    <citation type="submission" date="2019-12" db="EMBL/GenBank/DDBJ databases">
        <title>Genome sequencing and annotation of Brassica cretica.</title>
        <authorList>
            <person name="Studholme D.J."/>
            <person name="Sarris P.F."/>
        </authorList>
    </citation>
    <scope>NUCLEOTIDE SEQUENCE</scope>
    <source>
        <strain evidence="1">PFS-102/07</strain>
        <tissue evidence="1">Leaf</tissue>
    </source>
</reference>
<dbReference type="AlphaFoldDB" id="A0A8S9KHW4"/>
<proteinExistence type="predicted"/>
<comment type="caution">
    <text evidence="1">The sequence shown here is derived from an EMBL/GenBank/DDBJ whole genome shotgun (WGS) entry which is preliminary data.</text>
</comment>
<name>A0A8S9KHW4_BRACR</name>
<protein>
    <submittedName>
        <fullName evidence="1">Uncharacterized protein</fullName>
    </submittedName>
</protein>
<sequence length="52" mass="5744">MSILSWNCQGAGSVETVRHLRGLHRNDCGTGWPKWWSCGYVEGQFSGGGFVE</sequence>
<organism evidence="1">
    <name type="scientific">Brassica cretica</name>
    <name type="common">Mustard</name>
    <dbReference type="NCBI Taxonomy" id="69181"/>
    <lineage>
        <taxon>Eukaryota</taxon>
        <taxon>Viridiplantae</taxon>
        <taxon>Streptophyta</taxon>
        <taxon>Embryophyta</taxon>
        <taxon>Tracheophyta</taxon>
        <taxon>Spermatophyta</taxon>
        <taxon>Magnoliopsida</taxon>
        <taxon>eudicotyledons</taxon>
        <taxon>Gunneridae</taxon>
        <taxon>Pentapetalae</taxon>
        <taxon>rosids</taxon>
        <taxon>malvids</taxon>
        <taxon>Brassicales</taxon>
        <taxon>Brassicaceae</taxon>
        <taxon>Brassiceae</taxon>
        <taxon>Brassica</taxon>
    </lineage>
</organism>
<gene>
    <name evidence="1" type="ORF">F2Q70_00044973</name>
</gene>
<evidence type="ECO:0000313" key="1">
    <source>
        <dbReference type="EMBL" id="KAF2594304.1"/>
    </source>
</evidence>